<keyword evidence="5" id="KW-0027">Amidation</keyword>
<accession>A0A2G9RXW7</accession>
<evidence type="ECO:0000313" key="7">
    <source>
        <dbReference type="EMBL" id="PIO32748.1"/>
    </source>
</evidence>
<dbReference type="GO" id="GO:0007218">
    <property type="term" value="P:neuropeptide signaling pathway"/>
    <property type="evidence" value="ECO:0007669"/>
    <property type="project" value="UniProtKB-KW"/>
</dbReference>
<keyword evidence="4" id="KW-0732">Signal</keyword>
<evidence type="ECO:0000256" key="6">
    <source>
        <dbReference type="ARBA" id="ARBA00023320"/>
    </source>
</evidence>
<name>A0A2G9RXW7_AQUCT</name>
<dbReference type="AlphaFoldDB" id="A0A2G9RXW7"/>
<comment type="similarity">
    <text evidence="2">Belongs to the FARP (FMRFamide related peptide) family.</text>
</comment>
<dbReference type="GO" id="GO:0005576">
    <property type="term" value="C:extracellular region"/>
    <property type="evidence" value="ECO:0007669"/>
    <property type="project" value="UniProtKB-SubCell"/>
</dbReference>
<dbReference type="InterPro" id="IPR026297">
    <property type="entry name" value="FMRFamide-related/fGRP"/>
</dbReference>
<comment type="subcellular location">
    <subcellularLocation>
        <location evidence="1">Secreted</location>
    </subcellularLocation>
</comment>
<evidence type="ECO:0000256" key="3">
    <source>
        <dbReference type="ARBA" id="ARBA00022525"/>
    </source>
</evidence>
<evidence type="ECO:0000256" key="2">
    <source>
        <dbReference type="ARBA" id="ARBA00006356"/>
    </source>
</evidence>
<dbReference type="OrthoDB" id="8834619at2759"/>
<sequence>MHLKIGTLTIRTIMLFTLCTFLTLFAFSTCFDETKTINLESQEIYDDLFESKEDLQNERNGNSDEYRYMGSNSINDINRYNRLSMQPENEFLQERSLKPAANLPLRFGRTSDDKIAKSIPSFDKIAKSIPNLPQRFGRYLSGKTKVQSMANLPQRFGRAQYTNHFVHSLDTLPLRFGRTPHSDRLQYEMNSHPLELKNPEEDKKTSNDLRIRTESPDVAASESPTKPIICPTLYFKQPDMHSLHIVVKSALR</sequence>
<evidence type="ECO:0000256" key="4">
    <source>
        <dbReference type="ARBA" id="ARBA00022729"/>
    </source>
</evidence>
<dbReference type="GO" id="GO:0032277">
    <property type="term" value="P:negative regulation of gonadotropin secretion"/>
    <property type="evidence" value="ECO:0007669"/>
    <property type="project" value="TreeGrafter"/>
</dbReference>
<evidence type="ECO:0000256" key="1">
    <source>
        <dbReference type="ARBA" id="ARBA00004613"/>
    </source>
</evidence>
<proteinExistence type="inferred from homology"/>
<keyword evidence="6" id="KW-0527">Neuropeptide</keyword>
<dbReference type="Pfam" id="PF01581">
    <property type="entry name" value="FARP"/>
    <property type="match status" value="2"/>
</dbReference>
<dbReference type="PANTHER" id="PTHR14403">
    <property type="entry name" value="RFAMIDE PEPTIDE GONADOTROPIN INHIBITORY HORMONE"/>
    <property type="match status" value="1"/>
</dbReference>
<protein>
    <recommendedName>
        <fullName evidence="8">Pro-FMRFamide-related neuropeptide VF</fullName>
    </recommendedName>
</protein>
<dbReference type="EMBL" id="KV929468">
    <property type="protein sequence ID" value="PIO32748.1"/>
    <property type="molecule type" value="Genomic_DNA"/>
</dbReference>
<reference evidence="7" key="1">
    <citation type="submission" date="2017-08" db="EMBL/GenBank/DDBJ databases">
        <title>Assembly of the North American Bullfrog Genome.</title>
        <authorList>
            <person name="Warren R.L."/>
            <person name="Vandervalk B.P."/>
            <person name="Kucuk E."/>
            <person name="Birol I."/>
            <person name="Helbing C."/>
            <person name="Pandoh P."/>
            <person name="Behsaz B."/>
            <person name="Mohamadi H."/>
            <person name="Chu J."/>
            <person name="Jackman S."/>
            <person name="Hammond S.A."/>
            <person name="Veldhoen N."/>
            <person name="Kirk H."/>
            <person name="Zhao Y."/>
            <person name="Coope R."/>
            <person name="Pleasance S."/>
            <person name="Moore R."/>
            <person name="Holt R."/>
        </authorList>
    </citation>
    <scope>NUCLEOTIDE SEQUENCE</scope>
    <source>
        <strain evidence="7">Bruno</strain>
        <tissue evidence="7">Liver</tissue>
    </source>
</reference>
<evidence type="ECO:0000256" key="5">
    <source>
        <dbReference type="ARBA" id="ARBA00022815"/>
    </source>
</evidence>
<dbReference type="GO" id="GO:0005102">
    <property type="term" value="F:signaling receptor binding"/>
    <property type="evidence" value="ECO:0007669"/>
    <property type="project" value="TreeGrafter"/>
</dbReference>
<keyword evidence="3" id="KW-0964">Secreted</keyword>
<dbReference type="PANTHER" id="PTHR14403:SF6">
    <property type="entry name" value="PRO-FMRFAMIDE-RELATED NEUROPEPTIDE VF"/>
    <property type="match status" value="1"/>
</dbReference>
<evidence type="ECO:0008006" key="8">
    <source>
        <dbReference type="Google" id="ProtNLM"/>
    </source>
</evidence>
<dbReference type="InterPro" id="IPR002544">
    <property type="entry name" value="FMRFamid-related_peptide-like"/>
</dbReference>
<organism evidence="7">
    <name type="scientific">Aquarana catesbeiana</name>
    <name type="common">American bullfrog</name>
    <name type="synonym">Rana catesbeiana</name>
    <dbReference type="NCBI Taxonomy" id="8400"/>
    <lineage>
        <taxon>Eukaryota</taxon>
        <taxon>Metazoa</taxon>
        <taxon>Chordata</taxon>
        <taxon>Craniata</taxon>
        <taxon>Vertebrata</taxon>
        <taxon>Euteleostomi</taxon>
        <taxon>Amphibia</taxon>
        <taxon>Batrachia</taxon>
        <taxon>Anura</taxon>
        <taxon>Neobatrachia</taxon>
        <taxon>Ranoidea</taxon>
        <taxon>Ranidae</taxon>
        <taxon>Aquarana</taxon>
    </lineage>
</organism>
<gene>
    <name evidence="7" type="ORF">AB205_0205500</name>
</gene>